<keyword evidence="1" id="KW-0813">Transport</keyword>
<dbReference type="OrthoDB" id="1202202at2"/>
<proteinExistence type="inferred from homology"/>
<keyword evidence="3" id="KW-1185">Reference proteome</keyword>
<dbReference type="KEGG" id="fop:FNB79_00225"/>
<keyword evidence="1" id="KW-0472">Membrane</keyword>
<dbReference type="GO" id="GO:0009279">
    <property type="term" value="C:cell outer membrane"/>
    <property type="evidence" value="ECO:0007669"/>
    <property type="project" value="UniProtKB-SubCell"/>
</dbReference>
<dbReference type="EMBL" id="CP041637">
    <property type="protein sequence ID" value="QDO92477.1"/>
    <property type="molecule type" value="Genomic_DNA"/>
</dbReference>
<evidence type="ECO:0000313" key="2">
    <source>
        <dbReference type="EMBL" id="QDO92477.1"/>
    </source>
</evidence>
<sequence>MSIQSKFTQITKFTIIAPLLSIALMSFTPKKMYNSQECNNAMLTQSESEVTAIVTKAATNEQLERLVSMFASQNVTLKFKHVKRDASQNIIAISVSAQYEGKDLKYKTDANKPISPIKIALNLSTNQIQLEKFEGNKHLYIVKTNNTSESKTTTIIVKSENSNSESIVEFDQDNKLISLTTDGETKELDKKGDVIAWTTETEYTAASQNTPKNKPLVFVDGEKKSQAELENIDPNSIEKMNVLKGEKAIAKYGESAKDGAIEITLK</sequence>
<dbReference type="InterPro" id="IPR037066">
    <property type="entry name" value="Plug_dom_sf"/>
</dbReference>
<comment type="subcellular location">
    <subcellularLocation>
        <location evidence="1">Cell outer membrane</location>
        <topology evidence="1">Multi-pass membrane protein</topology>
    </subcellularLocation>
</comment>
<dbReference type="InterPro" id="IPR039426">
    <property type="entry name" value="TonB-dep_rcpt-like"/>
</dbReference>
<dbReference type="Gene3D" id="2.170.130.10">
    <property type="entry name" value="TonB-dependent receptor, plug domain"/>
    <property type="match status" value="1"/>
</dbReference>
<dbReference type="RefSeq" id="WP_143379389.1">
    <property type="nucleotide sequence ID" value="NZ_CP041637.1"/>
</dbReference>
<dbReference type="PROSITE" id="PS52016">
    <property type="entry name" value="TONB_DEPENDENT_REC_3"/>
    <property type="match status" value="1"/>
</dbReference>
<reference evidence="2 3" key="1">
    <citation type="submission" date="2019-07" db="EMBL/GenBank/DDBJ databases">
        <title>Genome sequencing for Formosa sp. PS13.</title>
        <authorList>
            <person name="Park S.-J."/>
        </authorList>
    </citation>
    <scope>NUCLEOTIDE SEQUENCE [LARGE SCALE GENOMIC DNA]</scope>
    <source>
        <strain evidence="2 3">PS13</strain>
    </source>
</reference>
<evidence type="ECO:0008006" key="4">
    <source>
        <dbReference type="Google" id="ProtNLM"/>
    </source>
</evidence>
<evidence type="ECO:0000313" key="3">
    <source>
        <dbReference type="Proteomes" id="UP000319209"/>
    </source>
</evidence>
<keyword evidence="1" id="KW-0998">Cell outer membrane</keyword>
<evidence type="ECO:0000256" key="1">
    <source>
        <dbReference type="PROSITE-ProRule" id="PRU01360"/>
    </source>
</evidence>
<dbReference type="Proteomes" id="UP000319209">
    <property type="component" value="Chromosome"/>
</dbReference>
<organism evidence="2 3">
    <name type="scientific">Formosa sediminum</name>
    <dbReference type="NCBI Taxonomy" id="2594004"/>
    <lineage>
        <taxon>Bacteria</taxon>
        <taxon>Pseudomonadati</taxon>
        <taxon>Bacteroidota</taxon>
        <taxon>Flavobacteriia</taxon>
        <taxon>Flavobacteriales</taxon>
        <taxon>Flavobacteriaceae</taxon>
        <taxon>Formosa</taxon>
    </lineage>
</organism>
<keyword evidence="1" id="KW-0812">Transmembrane</keyword>
<dbReference type="AlphaFoldDB" id="A0A516GLT3"/>
<comment type="similarity">
    <text evidence="1">Belongs to the TonB-dependent receptor family.</text>
</comment>
<keyword evidence="1" id="KW-1134">Transmembrane beta strand</keyword>
<protein>
    <recommendedName>
        <fullName evidence="4">TonB-dependent receptor plug domain-containing protein</fullName>
    </recommendedName>
</protein>
<accession>A0A516GLT3</accession>
<gene>
    <name evidence="2" type="ORF">FNB79_00225</name>
</gene>
<name>A0A516GLT3_9FLAO</name>